<name>A0ABS9EQX3_9BACT</name>
<dbReference type="CDD" id="cd16841">
    <property type="entry name" value="RraA_family"/>
    <property type="match status" value="1"/>
</dbReference>
<reference evidence="2 3" key="1">
    <citation type="submission" date="2022-01" db="EMBL/GenBank/DDBJ databases">
        <title>Dethiosulfovibrio faecalis sp. nov., a novel proteolytic, non-sulfur-reducing bacterium isolated from a marine aquaculture solid waste bioreactor.</title>
        <authorList>
            <person name="Grabowski S."/>
            <person name="Apolinario E."/>
            <person name="Schneider N."/>
            <person name="Marshall C.W."/>
            <person name="Sowers K.R."/>
        </authorList>
    </citation>
    <scope>NUCLEOTIDE SEQUENCE [LARGE SCALE GENOMIC DNA]</scope>
    <source>
        <strain evidence="2 3">DSM 12537</strain>
    </source>
</reference>
<comment type="caution">
    <text evidence="2">The sequence shown here is derived from an EMBL/GenBank/DDBJ whole genome shotgun (WGS) entry which is preliminary data.</text>
</comment>
<evidence type="ECO:0000313" key="2">
    <source>
        <dbReference type="EMBL" id="MCF4142666.1"/>
    </source>
</evidence>
<dbReference type="PANTHER" id="PTHR33254:SF4">
    <property type="entry name" value="4-HYDROXY-4-METHYL-2-OXOGLUTARATE ALDOLASE 3-RELATED"/>
    <property type="match status" value="1"/>
</dbReference>
<keyword evidence="3" id="KW-1185">Reference proteome</keyword>
<dbReference type="EMBL" id="JAKGUD010000006">
    <property type="protein sequence ID" value="MCF4142666.1"/>
    <property type="molecule type" value="Genomic_DNA"/>
</dbReference>
<sequence>MTDSELFGIVRKELFTALCGDVMDAMGRTCQFLPPWIRPLKEGMVIIGRAMPVLEADCCGTRVGHKDRDEPFGLIFEALDSLEEGEVYLCTGSSPSYALWGGLMTMRASYLKAAGAVVDGYSRDTSQVLERGLPVFSRGSYAQDQGQRGRAVDYRCPIRFSNGVTVEPGDLVFGDDGGVVIIPRSVENEVLERALEKSRGEDIVAREISEGMSTVEAFKKYGIM</sequence>
<dbReference type="Pfam" id="PF03737">
    <property type="entry name" value="RraA-like"/>
    <property type="match status" value="1"/>
</dbReference>
<gene>
    <name evidence="2" type="ORF">L2W38_07535</name>
</gene>
<dbReference type="SUPFAM" id="SSF89562">
    <property type="entry name" value="RraA-like"/>
    <property type="match status" value="1"/>
</dbReference>
<accession>A0ABS9EQX3</accession>
<proteinExistence type="predicted"/>
<organism evidence="2 3">
    <name type="scientific">Dethiosulfovibrio marinus</name>
    <dbReference type="NCBI Taxonomy" id="133532"/>
    <lineage>
        <taxon>Bacteria</taxon>
        <taxon>Thermotogati</taxon>
        <taxon>Synergistota</taxon>
        <taxon>Synergistia</taxon>
        <taxon>Synergistales</taxon>
        <taxon>Dethiosulfovibrionaceae</taxon>
        <taxon>Dethiosulfovibrio</taxon>
    </lineage>
</organism>
<evidence type="ECO:0000256" key="1">
    <source>
        <dbReference type="ARBA" id="ARBA00029596"/>
    </source>
</evidence>
<dbReference type="InterPro" id="IPR005493">
    <property type="entry name" value="RraA/RraA-like"/>
</dbReference>
<dbReference type="Proteomes" id="UP001200430">
    <property type="component" value="Unassembled WGS sequence"/>
</dbReference>
<dbReference type="PANTHER" id="PTHR33254">
    <property type="entry name" value="4-HYDROXY-4-METHYL-2-OXOGLUTARATE ALDOLASE 3-RELATED"/>
    <property type="match status" value="1"/>
</dbReference>
<dbReference type="RefSeq" id="WP_236099387.1">
    <property type="nucleotide sequence ID" value="NZ_JAKGUD010000006.1"/>
</dbReference>
<protein>
    <recommendedName>
        <fullName evidence="1">Regulator of ribonuclease activity homolog</fullName>
    </recommendedName>
</protein>
<evidence type="ECO:0000313" key="3">
    <source>
        <dbReference type="Proteomes" id="UP001200430"/>
    </source>
</evidence>
<dbReference type="InterPro" id="IPR036704">
    <property type="entry name" value="RraA/RraA-like_sf"/>
</dbReference>
<dbReference type="Gene3D" id="3.50.30.40">
    <property type="entry name" value="Ribonuclease E inhibitor RraA/RraA-like"/>
    <property type="match status" value="1"/>
</dbReference>